<dbReference type="HOGENOM" id="CLU_2633013_0_0_9"/>
<reference evidence="1 2" key="1">
    <citation type="journal article" date="2014" name="Genome Announc.">
        <title>Complete Genome Sequence of the Thermophilic Polychlorinated Biphenyl Degrader Geobacillus sp. Strain JF8 (NBRC 109937).</title>
        <authorList>
            <person name="Shintani M."/>
            <person name="Ohtsubo Y."/>
            <person name="Fukuda K."/>
            <person name="Hosoyama A."/>
            <person name="Ohji S."/>
            <person name="Yamazoe A."/>
            <person name="Fujita N."/>
            <person name="Nagata Y."/>
            <person name="Tsuda M."/>
            <person name="Hatta T."/>
            <person name="Kimbara K."/>
        </authorList>
    </citation>
    <scope>NUCLEOTIDE SEQUENCE [LARGE SCALE GENOMIC DNA]</scope>
    <source>
        <strain evidence="1 2">JF8</strain>
    </source>
</reference>
<dbReference type="Proteomes" id="UP000015500">
    <property type="component" value="Chromosome"/>
</dbReference>
<evidence type="ECO:0000313" key="2">
    <source>
        <dbReference type="Proteomes" id="UP000015500"/>
    </source>
</evidence>
<protein>
    <submittedName>
        <fullName evidence="1">Uncharacterized protein</fullName>
    </submittedName>
</protein>
<dbReference type="KEGG" id="gjf:M493_02127"/>
<organism evidence="1 2">
    <name type="scientific">Geobacillus genomosp. 3</name>
    <dbReference type="NCBI Taxonomy" id="1921421"/>
    <lineage>
        <taxon>Bacteria</taxon>
        <taxon>Bacillati</taxon>
        <taxon>Bacillota</taxon>
        <taxon>Bacilli</taxon>
        <taxon>Bacillales</taxon>
        <taxon>Anoxybacillaceae</taxon>
        <taxon>Geobacillus</taxon>
    </lineage>
</organism>
<gene>
    <name evidence="1" type="ORF">M493_02127</name>
</gene>
<sequence length="77" mass="9263">MLFFLPYYSTLIEKIVLIYYINHYNTKWVSFQFPALFDLMIVFEYSKMLKKEHHGSYRPMMLPNDAADGDLTDTQEQ</sequence>
<proteinExistence type="predicted"/>
<name>V5LVP0_GEOG3</name>
<dbReference type="AlphaFoldDB" id="V5LVP0"/>
<evidence type="ECO:0000313" key="1">
    <source>
        <dbReference type="EMBL" id="AHA58113.1"/>
    </source>
</evidence>
<dbReference type="EMBL" id="CP006254">
    <property type="protein sequence ID" value="AHA58113.1"/>
    <property type="molecule type" value="Genomic_DNA"/>
</dbReference>
<keyword evidence="2" id="KW-1185">Reference proteome</keyword>
<accession>V5LVP0</accession>
<dbReference type="STRING" id="1921421.M493_02127"/>